<keyword evidence="2" id="KW-1185">Reference proteome</keyword>
<organism evidence="1 2">
    <name type="scientific">Microseira wollei NIES-4236</name>
    <dbReference type="NCBI Taxonomy" id="2530354"/>
    <lineage>
        <taxon>Bacteria</taxon>
        <taxon>Bacillati</taxon>
        <taxon>Cyanobacteriota</taxon>
        <taxon>Cyanophyceae</taxon>
        <taxon>Oscillatoriophycideae</taxon>
        <taxon>Aerosakkonematales</taxon>
        <taxon>Aerosakkonemataceae</taxon>
        <taxon>Microseira</taxon>
    </lineage>
</organism>
<accession>A0AAV3X0C6</accession>
<dbReference type="EMBL" id="BLAY01000001">
    <property type="protein sequence ID" value="GET35313.1"/>
    <property type="molecule type" value="Genomic_DNA"/>
</dbReference>
<dbReference type="AlphaFoldDB" id="A0AAV3X0C6"/>
<dbReference type="Proteomes" id="UP001050975">
    <property type="component" value="Unassembled WGS sequence"/>
</dbReference>
<reference evidence="1" key="1">
    <citation type="submission" date="2019-10" db="EMBL/GenBank/DDBJ databases">
        <title>Draft genome sequece of Microseira wollei NIES-4236.</title>
        <authorList>
            <person name="Yamaguchi H."/>
            <person name="Suzuki S."/>
            <person name="Kawachi M."/>
        </authorList>
    </citation>
    <scope>NUCLEOTIDE SEQUENCE</scope>
    <source>
        <strain evidence="1">NIES-4236</strain>
    </source>
</reference>
<protein>
    <submittedName>
        <fullName evidence="1">Uncharacterized protein</fullName>
    </submittedName>
</protein>
<sequence length="99" mass="11148">MNYWTPYILHLKGKSNSSHQTEQCDRCLSFHFAGDKSVMGLMGLRYFFATKGAENLSGSAKEVDALKMPETLVSTKFMPIRAKSLSLSRFEAILTSFFV</sequence>
<comment type="caution">
    <text evidence="1">The sequence shown here is derived from an EMBL/GenBank/DDBJ whole genome shotgun (WGS) entry which is preliminary data.</text>
</comment>
<gene>
    <name evidence="1" type="ORF">MiSe_00550</name>
</gene>
<evidence type="ECO:0000313" key="1">
    <source>
        <dbReference type="EMBL" id="GET35313.1"/>
    </source>
</evidence>
<name>A0AAV3X0C6_9CYAN</name>
<evidence type="ECO:0000313" key="2">
    <source>
        <dbReference type="Proteomes" id="UP001050975"/>
    </source>
</evidence>
<proteinExistence type="predicted"/>